<evidence type="ECO:0000256" key="1">
    <source>
        <dbReference type="SAM" id="Phobius"/>
    </source>
</evidence>
<keyword evidence="1" id="KW-0812">Transmembrane</keyword>
<reference evidence="2" key="1">
    <citation type="submission" date="2020-05" db="EMBL/GenBank/DDBJ databases">
        <authorList>
            <person name="Chiriac C."/>
            <person name="Salcher M."/>
            <person name="Ghai R."/>
            <person name="Kavagutti S V."/>
        </authorList>
    </citation>
    <scope>NUCLEOTIDE SEQUENCE</scope>
</reference>
<feature type="transmembrane region" description="Helical" evidence="1">
    <location>
        <begin position="47"/>
        <end position="65"/>
    </location>
</feature>
<name>A0A6J6PRN2_9ZZZZ</name>
<gene>
    <name evidence="2" type="ORF">UFOPK2399_01264</name>
</gene>
<evidence type="ECO:0000313" key="2">
    <source>
        <dbReference type="EMBL" id="CAB4699653.1"/>
    </source>
</evidence>
<dbReference type="AlphaFoldDB" id="A0A6J6PRN2"/>
<dbReference type="EMBL" id="CAEZXP010000003">
    <property type="protein sequence ID" value="CAB4699653.1"/>
    <property type="molecule type" value="Genomic_DNA"/>
</dbReference>
<sequence length="72" mass="7591">MIVASTLARLILLLPVWIVGIGIVVGTFILLGRALVQSIRESGHPRLVVGCIAGVLLIATVLTILDVHLPSE</sequence>
<feature type="transmembrane region" description="Helical" evidence="1">
    <location>
        <begin position="12"/>
        <end position="35"/>
    </location>
</feature>
<keyword evidence="1" id="KW-0472">Membrane</keyword>
<protein>
    <submittedName>
        <fullName evidence="2">Unannotated protein</fullName>
    </submittedName>
</protein>
<organism evidence="2">
    <name type="scientific">freshwater metagenome</name>
    <dbReference type="NCBI Taxonomy" id="449393"/>
    <lineage>
        <taxon>unclassified sequences</taxon>
        <taxon>metagenomes</taxon>
        <taxon>ecological metagenomes</taxon>
    </lineage>
</organism>
<keyword evidence="1" id="KW-1133">Transmembrane helix</keyword>
<proteinExistence type="predicted"/>
<accession>A0A6J6PRN2</accession>